<feature type="DNA-binding region" description="HMG box" evidence="3">
    <location>
        <begin position="51"/>
        <end position="119"/>
    </location>
</feature>
<dbReference type="InterPro" id="IPR050140">
    <property type="entry name" value="SRY-related_HMG-box_TF-like"/>
</dbReference>
<evidence type="ECO:0000256" key="4">
    <source>
        <dbReference type="SAM" id="MobiDB-lite"/>
    </source>
</evidence>
<keyword evidence="2" id="KW-0804">Transcription</keyword>
<evidence type="ECO:0000259" key="5">
    <source>
        <dbReference type="PROSITE" id="PS50118"/>
    </source>
</evidence>
<feature type="compositionally biased region" description="Low complexity" evidence="4">
    <location>
        <begin position="147"/>
        <end position="157"/>
    </location>
</feature>
<dbReference type="PANTHER" id="PTHR10270">
    <property type="entry name" value="SOX TRANSCRIPTION FACTOR"/>
    <property type="match status" value="1"/>
</dbReference>
<dbReference type="GO" id="GO:0005634">
    <property type="term" value="C:nucleus"/>
    <property type="evidence" value="ECO:0007669"/>
    <property type="project" value="UniProtKB-UniRule"/>
</dbReference>
<protein>
    <submittedName>
        <fullName evidence="6">4946_t:CDS:1</fullName>
    </submittedName>
</protein>
<feature type="domain" description="HMG box" evidence="5">
    <location>
        <begin position="51"/>
        <end position="119"/>
    </location>
</feature>
<gene>
    <name evidence="6" type="ORF">DERYTH_LOCUS5511</name>
</gene>
<feature type="region of interest" description="Disordered" evidence="4">
    <location>
        <begin position="141"/>
        <end position="180"/>
    </location>
</feature>
<evidence type="ECO:0000256" key="3">
    <source>
        <dbReference type="PROSITE-ProRule" id="PRU00267"/>
    </source>
</evidence>
<sequence>MANTQQYLIYVNELPNSSEISSLLSQPPYELTLSVEELTKAPIIKNRFDKIPRPSNAFMIYRRNYAAEMHLMHLAAQTTKTSTKVAKSWEKESELVKKFFKVLSLIAERNHSLMYPSYKFQPKSKKKKVLKFREVSFKKNKSKKSHNLTSTTTNLSSPEFPSNQVSTNNTSPVPQSHQLSNYGPTEIDDPFFSLFNSSSSEFPVPQSSNYGLTEIDDPFFSLFNINSFVA</sequence>
<evidence type="ECO:0000313" key="6">
    <source>
        <dbReference type="EMBL" id="CAG8556207.1"/>
    </source>
</evidence>
<organism evidence="6 7">
    <name type="scientific">Dentiscutata erythropus</name>
    <dbReference type="NCBI Taxonomy" id="1348616"/>
    <lineage>
        <taxon>Eukaryota</taxon>
        <taxon>Fungi</taxon>
        <taxon>Fungi incertae sedis</taxon>
        <taxon>Mucoromycota</taxon>
        <taxon>Glomeromycotina</taxon>
        <taxon>Glomeromycetes</taxon>
        <taxon>Diversisporales</taxon>
        <taxon>Gigasporaceae</taxon>
        <taxon>Dentiscutata</taxon>
    </lineage>
</organism>
<reference evidence="6" key="1">
    <citation type="submission" date="2021-06" db="EMBL/GenBank/DDBJ databases">
        <authorList>
            <person name="Kallberg Y."/>
            <person name="Tangrot J."/>
            <person name="Rosling A."/>
        </authorList>
    </citation>
    <scope>NUCLEOTIDE SEQUENCE</scope>
    <source>
        <strain evidence="6">MA453B</strain>
    </source>
</reference>
<dbReference type="GO" id="GO:0001228">
    <property type="term" value="F:DNA-binding transcription activator activity, RNA polymerase II-specific"/>
    <property type="evidence" value="ECO:0007669"/>
    <property type="project" value="TreeGrafter"/>
</dbReference>
<dbReference type="EMBL" id="CAJVPY010002314">
    <property type="protein sequence ID" value="CAG8556207.1"/>
    <property type="molecule type" value="Genomic_DNA"/>
</dbReference>
<evidence type="ECO:0000313" key="7">
    <source>
        <dbReference type="Proteomes" id="UP000789405"/>
    </source>
</evidence>
<name>A0A9N9B9K3_9GLOM</name>
<keyword evidence="3" id="KW-0539">Nucleus</keyword>
<dbReference type="PANTHER" id="PTHR10270:SF161">
    <property type="entry name" value="SEX-DETERMINING REGION Y PROTEIN"/>
    <property type="match status" value="1"/>
</dbReference>
<evidence type="ECO:0000256" key="1">
    <source>
        <dbReference type="ARBA" id="ARBA00023125"/>
    </source>
</evidence>
<dbReference type="InterPro" id="IPR009071">
    <property type="entry name" value="HMG_box_dom"/>
</dbReference>
<dbReference type="GO" id="GO:0000978">
    <property type="term" value="F:RNA polymerase II cis-regulatory region sequence-specific DNA binding"/>
    <property type="evidence" value="ECO:0007669"/>
    <property type="project" value="TreeGrafter"/>
</dbReference>
<proteinExistence type="predicted"/>
<feature type="compositionally biased region" description="Polar residues" evidence="4">
    <location>
        <begin position="159"/>
        <end position="180"/>
    </location>
</feature>
<dbReference type="Proteomes" id="UP000789405">
    <property type="component" value="Unassembled WGS sequence"/>
</dbReference>
<dbReference type="OrthoDB" id="6247875at2759"/>
<dbReference type="GO" id="GO:0030154">
    <property type="term" value="P:cell differentiation"/>
    <property type="evidence" value="ECO:0007669"/>
    <property type="project" value="TreeGrafter"/>
</dbReference>
<dbReference type="CDD" id="cd01389">
    <property type="entry name" value="HMG-box_ROX1-like"/>
    <property type="match status" value="1"/>
</dbReference>
<dbReference type="AlphaFoldDB" id="A0A9N9B9K3"/>
<accession>A0A9N9B9K3</accession>
<evidence type="ECO:0000256" key="2">
    <source>
        <dbReference type="ARBA" id="ARBA00023163"/>
    </source>
</evidence>
<dbReference type="PROSITE" id="PS50118">
    <property type="entry name" value="HMG_BOX_2"/>
    <property type="match status" value="1"/>
</dbReference>
<dbReference type="SUPFAM" id="SSF47095">
    <property type="entry name" value="HMG-box"/>
    <property type="match status" value="1"/>
</dbReference>
<comment type="caution">
    <text evidence="6">The sequence shown here is derived from an EMBL/GenBank/DDBJ whole genome shotgun (WGS) entry which is preliminary data.</text>
</comment>
<dbReference type="Gene3D" id="1.10.30.10">
    <property type="entry name" value="High mobility group box domain"/>
    <property type="match status" value="1"/>
</dbReference>
<keyword evidence="1 3" id="KW-0238">DNA-binding</keyword>
<keyword evidence="7" id="KW-1185">Reference proteome</keyword>
<dbReference type="InterPro" id="IPR036910">
    <property type="entry name" value="HMG_box_dom_sf"/>
</dbReference>